<accession>A0A0M7AWR3</accession>
<dbReference type="PROSITE" id="PS00061">
    <property type="entry name" value="ADH_SHORT"/>
    <property type="match status" value="1"/>
</dbReference>
<keyword evidence="2 4" id="KW-0560">Oxidoreductase</keyword>
<dbReference type="Gene3D" id="3.40.50.720">
    <property type="entry name" value="NAD(P)-binding Rossmann-like Domain"/>
    <property type="match status" value="1"/>
</dbReference>
<evidence type="ECO:0000256" key="3">
    <source>
        <dbReference type="RuleBase" id="RU000363"/>
    </source>
</evidence>
<dbReference type="EC" id="1.2.1.62" evidence="4"/>
<gene>
    <name evidence="4" type="primary">tsaC1_2</name>
    <name evidence="4" type="ORF">LA5096_01837</name>
</gene>
<dbReference type="PRINTS" id="PR00080">
    <property type="entry name" value="SDRFAMILY"/>
</dbReference>
<keyword evidence="5" id="KW-1185">Reference proteome</keyword>
<dbReference type="InterPro" id="IPR002347">
    <property type="entry name" value="SDR_fam"/>
</dbReference>
<dbReference type="AlphaFoldDB" id="A0A0M7AWR3"/>
<evidence type="ECO:0000313" key="4">
    <source>
        <dbReference type="EMBL" id="CTQ68512.1"/>
    </source>
</evidence>
<dbReference type="RefSeq" id="WP_055119646.1">
    <property type="nucleotide sequence ID" value="NZ_CXWA01000007.1"/>
</dbReference>
<comment type="similarity">
    <text evidence="1 3">Belongs to the short-chain dehydrogenases/reductases (SDR) family.</text>
</comment>
<dbReference type="Pfam" id="PF00106">
    <property type="entry name" value="adh_short"/>
    <property type="match status" value="1"/>
</dbReference>
<evidence type="ECO:0000256" key="1">
    <source>
        <dbReference type="ARBA" id="ARBA00006484"/>
    </source>
</evidence>
<name>A0A0M7AWR3_9HYPH</name>
<dbReference type="OrthoDB" id="9810734at2"/>
<dbReference type="PANTHER" id="PTHR43669:SF3">
    <property type="entry name" value="ALCOHOL DEHYDROGENASE, PUTATIVE (AFU_ORTHOLOGUE AFUA_3G03445)-RELATED"/>
    <property type="match status" value="1"/>
</dbReference>
<protein>
    <submittedName>
        <fullName evidence="4">4-formylbenzenesulfonate dehydrogenase TsaC1/TsaC2</fullName>
        <ecNumber evidence="4">1.2.1.62</ecNumber>
    </submittedName>
</protein>
<dbReference type="Proteomes" id="UP000049983">
    <property type="component" value="Unassembled WGS sequence"/>
</dbReference>
<proteinExistence type="inferred from homology"/>
<dbReference type="PRINTS" id="PR00081">
    <property type="entry name" value="GDHRDH"/>
</dbReference>
<organism evidence="4 5">
    <name type="scientific">Roseibium album</name>
    <dbReference type="NCBI Taxonomy" id="311410"/>
    <lineage>
        <taxon>Bacteria</taxon>
        <taxon>Pseudomonadati</taxon>
        <taxon>Pseudomonadota</taxon>
        <taxon>Alphaproteobacteria</taxon>
        <taxon>Hyphomicrobiales</taxon>
        <taxon>Stappiaceae</taxon>
        <taxon>Roseibium</taxon>
    </lineage>
</organism>
<evidence type="ECO:0000313" key="5">
    <source>
        <dbReference type="Proteomes" id="UP000049983"/>
    </source>
</evidence>
<dbReference type="InterPro" id="IPR020904">
    <property type="entry name" value="Sc_DH/Rdtase_CS"/>
</dbReference>
<dbReference type="SUPFAM" id="SSF51735">
    <property type="entry name" value="NAD(P)-binding Rossmann-fold domains"/>
    <property type="match status" value="1"/>
</dbReference>
<sequence>MKLKDKNVIITGGAGGIGAALARKFAEEGARVTVADLDKSGAEATASQIGGLGLGCDVTKETDVQAVVAAVESQFGLVDLFCSNAGICLNEPSHSASAGNDVWNRSWNIHVMAHVYAARAVLPGMIERGEGYLLQMASAAGLLSQIGNAAYSATKHAAVGFAESLAITHGADGIKVSVICPQYVATPMLGYGDENAGSDLPGVISPQALAETVVQGVEKETFLILPHPDVAKYIQFKSGDYDKWLGAMRKLRGSILDRVGTTEIEAMHKLV</sequence>
<reference evidence="5" key="1">
    <citation type="submission" date="2015-07" db="EMBL/GenBank/DDBJ databases">
        <authorList>
            <person name="Rodrigo-Torres Lidia"/>
            <person name="Arahal R.David."/>
        </authorList>
    </citation>
    <scope>NUCLEOTIDE SEQUENCE [LARGE SCALE GENOMIC DNA]</scope>
    <source>
        <strain evidence="5">CECT 5096</strain>
    </source>
</reference>
<dbReference type="PANTHER" id="PTHR43669">
    <property type="entry name" value="5-KETO-D-GLUCONATE 5-REDUCTASE"/>
    <property type="match status" value="1"/>
</dbReference>
<dbReference type="GO" id="GO:0018482">
    <property type="term" value="F:4-formylbenzenesulfonate dehydrogenase activity"/>
    <property type="evidence" value="ECO:0007669"/>
    <property type="project" value="UniProtKB-EC"/>
</dbReference>
<dbReference type="GeneID" id="97669244"/>
<dbReference type="InterPro" id="IPR036291">
    <property type="entry name" value="NAD(P)-bd_dom_sf"/>
</dbReference>
<dbReference type="EMBL" id="CXWC01000003">
    <property type="protein sequence ID" value="CTQ68512.1"/>
    <property type="molecule type" value="Genomic_DNA"/>
</dbReference>
<evidence type="ECO:0000256" key="2">
    <source>
        <dbReference type="ARBA" id="ARBA00023002"/>
    </source>
</evidence>
<dbReference type="STRING" id="311410.LA5095_04858"/>